<feature type="transmembrane region" description="Helical" evidence="10">
    <location>
        <begin position="291"/>
        <end position="310"/>
    </location>
</feature>
<dbReference type="Pfam" id="PF02386">
    <property type="entry name" value="TrkH"/>
    <property type="match status" value="1"/>
</dbReference>
<feature type="transmembrane region" description="Helical" evidence="10">
    <location>
        <begin position="198"/>
        <end position="221"/>
    </location>
</feature>
<comment type="subcellular location">
    <subcellularLocation>
        <location evidence="1">Cell membrane</location>
        <topology evidence="1">Multi-pass membrane protein</topology>
    </subcellularLocation>
</comment>
<evidence type="ECO:0000256" key="8">
    <source>
        <dbReference type="ARBA" id="ARBA00023065"/>
    </source>
</evidence>
<dbReference type="InterPro" id="IPR003445">
    <property type="entry name" value="Cat_transpt"/>
</dbReference>
<keyword evidence="7 10" id="KW-1133">Transmembrane helix</keyword>
<dbReference type="Proteomes" id="UP000467637">
    <property type="component" value="Unassembled WGS sequence"/>
</dbReference>
<keyword evidence="3" id="KW-1003">Cell membrane</keyword>
<keyword evidence="8" id="KW-0406">Ion transport</keyword>
<feature type="transmembrane region" description="Helical" evidence="10">
    <location>
        <begin position="415"/>
        <end position="435"/>
    </location>
</feature>
<sequence>MLMDDQKSKMKVSEFKLTSPRIIIIGFALIILIGAVLLYFPVSAANGQRVSFLNALFTSTSAVCVTGLIVVDTPNAFSTFGEVVIMILIQIGGLGFMTFGVLMAIIMGKKIGLKERLLIQQSTNSSSPQGVVRLILGIFMIALIIESLGALILTLRWSNDLGAARAIYYGIFHSISAFNNAGFALWSDSLSRYVGDPTVNITIALLFILGGIGFTVVLDVYDKKSWSKLSLNTKVVLTTTVILIVLGVLVIFFIEIANPKTFGSLSLSEKLWASFFQGVVPRTAGFNTIDIASMMAASQFFMIFLMFVGASSGSTGGGIKTSTFAILVLAVLTIVRGREELQLFQRRIVQDLVLRALAVIIISLFVVLSSAFLLTLTEHKLQKDFLEILFEVTSAFGTVGMSMGLTYELSPIGKIIIMITMFIGRLGPLTLAFSFSQSIKKQPYRYVEEKLMIG</sequence>
<keyword evidence="2" id="KW-0813">Transport</keyword>
<evidence type="ECO:0000256" key="10">
    <source>
        <dbReference type="SAM" id="Phobius"/>
    </source>
</evidence>
<reference evidence="11 12" key="1">
    <citation type="submission" date="2019-12" db="EMBL/GenBank/DDBJ databases">
        <authorList>
            <person name="Huq M.A."/>
        </authorList>
    </citation>
    <scope>NUCLEOTIDE SEQUENCE [LARGE SCALE GENOMIC DNA]</scope>
    <source>
        <strain evidence="11 12">MAH-34</strain>
    </source>
</reference>
<evidence type="ECO:0000256" key="1">
    <source>
        <dbReference type="ARBA" id="ARBA00004651"/>
    </source>
</evidence>
<evidence type="ECO:0000256" key="7">
    <source>
        <dbReference type="ARBA" id="ARBA00022989"/>
    </source>
</evidence>
<dbReference type="NCBIfam" id="TIGR00933">
    <property type="entry name" value="2a38"/>
    <property type="match status" value="1"/>
</dbReference>
<evidence type="ECO:0000256" key="3">
    <source>
        <dbReference type="ARBA" id="ARBA00022475"/>
    </source>
</evidence>
<proteinExistence type="predicted"/>
<dbReference type="PANTHER" id="PTHR32024:SF1">
    <property type="entry name" value="KTR SYSTEM POTASSIUM UPTAKE PROTEIN B"/>
    <property type="match status" value="1"/>
</dbReference>
<accession>A0ABW9UJZ5</accession>
<keyword evidence="4" id="KW-0633">Potassium transport</keyword>
<feature type="transmembrane region" description="Helical" evidence="10">
    <location>
        <begin position="83"/>
        <end position="107"/>
    </location>
</feature>
<feature type="transmembrane region" description="Helical" evidence="10">
    <location>
        <begin position="21"/>
        <end position="40"/>
    </location>
</feature>
<evidence type="ECO:0000256" key="6">
    <source>
        <dbReference type="ARBA" id="ARBA00022958"/>
    </source>
</evidence>
<feature type="transmembrane region" description="Helical" evidence="10">
    <location>
        <begin position="134"/>
        <end position="155"/>
    </location>
</feature>
<gene>
    <name evidence="11" type="ORF">GON05_33270</name>
</gene>
<evidence type="ECO:0000256" key="9">
    <source>
        <dbReference type="ARBA" id="ARBA00023136"/>
    </source>
</evidence>
<feature type="transmembrane region" description="Helical" evidence="10">
    <location>
        <begin position="167"/>
        <end position="186"/>
    </location>
</feature>
<keyword evidence="5 10" id="KW-0812">Transmembrane</keyword>
<protein>
    <submittedName>
        <fullName evidence="11">Ktr system potassium transporter B</fullName>
    </submittedName>
</protein>
<evidence type="ECO:0000256" key="5">
    <source>
        <dbReference type="ARBA" id="ARBA00022692"/>
    </source>
</evidence>
<keyword evidence="9 10" id="KW-0472">Membrane</keyword>
<dbReference type="PANTHER" id="PTHR32024">
    <property type="entry name" value="TRK SYSTEM POTASSIUM UPTAKE PROTEIN TRKG-RELATED"/>
    <property type="match status" value="1"/>
</dbReference>
<keyword evidence="6" id="KW-0630">Potassium</keyword>
<evidence type="ECO:0000313" key="11">
    <source>
        <dbReference type="EMBL" id="MVQ39473.1"/>
    </source>
</evidence>
<dbReference type="EMBL" id="WSEM01000034">
    <property type="protein sequence ID" value="MVQ39473.1"/>
    <property type="molecule type" value="Genomic_DNA"/>
</dbReference>
<feature type="transmembrane region" description="Helical" evidence="10">
    <location>
        <begin position="317"/>
        <end position="336"/>
    </location>
</feature>
<organism evidence="11 12">
    <name type="scientific">Paenibacillus anseongense</name>
    <dbReference type="NCBI Taxonomy" id="2682845"/>
    <lineage>
        <taxon>Bacteria</taxon>
        <taxon>Bacillati</taxon>
        <taxon>Bacillota</taxon>
        <taxon>Bacilli</taxon>
        <taxon>Bacillales</taxon>
        <taxon>Paenibacillaceae</taxon>
        <taxon>Paenibacillus</taxon>
    </lineage>
</organism>
<comment type="caution">
    <text evidence="11">The sequence shown here is derived from an EMBL/GenBank/DDBJ whole genome shotgun (WGS) entry which is preliminary data.</text>
</comment>
<feature type="transmembrane region" description="Helical" evidence="10">
    <location>
        <begin position="356"/>
        <end position="376"/>
    </location>
</feature>
<feature type="transmembrane region" description="Helical" evidence="10">
    <location>
        <begin position="388"/>
        <end position="409"/>
    </location>
</feature>
<feature type="transmembrane region" description="Helical" evidence="10">
    <location>
        <begin position="233"/>
        <end position="254"/>
    </location>
</feature>
<keyword evidence="12" id="KW-1185">Reference proteome</keyword>
<evidence type="ECO:0000256" key="2">
    <source>
        <dbReference type="ARBA" id="ARBA00022448"/>
    </source>
</evidence>
<dbReference type="InterPro" id="IPR004772">
    <property type="entry name" value="TrkH"/>
</dbReference>
<evidence type="ECO:0000256" key="4">
    <source>
        <dbReference type="ARBA" id="ARBA00022538"/>
    </source>
</evidence>
<name>A0ABW9UJZ5_9BACL</name>
<evidence type="ECO:0000313" key="12">
    <source>
        <dbReference type="Proteomes" id="UP000467637"/>
    </source>
</evidence>
<feature type="transmembrane region" description="Helical" evidence="10">
    <location>
        <begin position="52"/>
        <end position="71"/>
    </location>
</feature>